<name>A0A177AQJ8_9BILA</name>
<feature type="active site" description="Proton acceptor" evidence="7">
    <location>
        <position position="49"/>
    </location>
</feature>
<evidence type="ECO:0000259" key="9">
    <source>
        <dbReference type="Pfam" id="PF00755"/>
    </source>
</evidence>
<dbReference type="GO" id="GO:0007274">
    <property type="term" value="P:neuromuscular synaptic transmission"/>
    <property type="evidence" value="ECO:0007669"/>
    <property type="project" value="TreeGrafter"/>
</dbReference>
<organism evidence="10 11">
    <name type="scientific">Intoshia linei</name>
    <dbReference type="NCBI Taxonomy" id="1819745"/>
    <lineage>
        <taxon>Eukaryota</taxon>
        <taxon>Metazoa</taxon>
        <taxon>Spiralia</taxon>
        <taxon>Lophotrochozoa</taxon>
        <taxon>Mesozoa</taxon>
        <taxon>Orthonectida</taxon>
        <taxon>Rhopaluridae</taxon>
        <taxon>Intoshia</taxon>
    </lineage>
</organism>
<dbReference type="Gene3D" id="3.30.559.70">
    <property type="entry name" value="Choline/Carnitine o-acyltransferase, domain 2"/>
    <property type="match status" value="1"/>
</dbReference>
<dbReference type="PANTHER" id="PTHR22589">
    <property type="entry name" value="CARNITINE O-ACYLTRANSFERASE"/>
    <property type="match status" value="1"/>
</dbReference>
<dbReference type="Gene3D" id="3.30.559.10">
    <property type="entry name" value="Chloramphenicol acetyltransferase-like domain"/>
    <property type="match status" value="1"/>
</dbReference>
<dbReference type="GO" id="GO:0045202">
    <property type="term" value="C:synapse"/>
    <property type="evidence" value="ECO:0007669"/>
    <property type="project" value="GOC"/>
</dbReference>
<evidence type="ECO:0000256" key="2">
    <source>
        <dbReference type="ARBA" id="ARBA00022679"/>
    </source>
</evidence>
<dbReference type="EC" id="2.3.1.6" evidence="5"/>
<evidence type="ECO:0000256" key="3">
    <source>
        <dbReference type="ARBA" id="ARBA00022979"/>
    </source>
</evidence>
<keyword evidence="3" id="KW-0530">Neurotransmitter biosynthesis</keyword>
<dbReference type="Proteomes" id="UP000078046">
    <property type="component" value="Unassembled WGS sequence"/>
</dbReference>
<evidence type="ECO:0000256" key="4">
    <source>
        <dbReference type="ARBA" id="ARBA00023315"/>
    </source>
</evidence>
<dbReference type="GO" id="GO:0004102">
    <property type="term" value="F:choline O-acetyltransferase activity"/>
    <property type="evidence" value="ECO:0007669"/>
    <property type="project" value="UniProtKB-EC"/>
</dbReference>
<dbReference type="EMBL" id="LWCA01002151">
    <property type="protein sequence ID" value="OAF64080.1"/>
    <property type="molecule type" value="Genomic_DNA"/>
</dbReference>
<evidence type="ECO:0000256" key="8">
    <source>
        <dbReference type="RuleBase" id="RU003801"/>
    </source>
</evidence>
<feature type="domain" description="Choline/carnitine acyltransferase" evidence="9">
    <location>
        <begin position="16"/>
        <end position="270"/>
    </location>
</feature>
<dbReference type="PANTHER" id="PTHR22589:SF14">
    <property type="entry name" value="CHOLINE O-ACETYLTRANSFERASE"/>
    <property type="match status" value="1"/>
</dbReference>
<dbReference type="AlphaFoldDB" id="A0A177AQJ8"/>
<evidence type="ECO:0000256" key="6">
    <source>
        <dbReference type="ARBA" id="ARBA00040495"/>
    </source>
</evidence>
<dbReference type="OrthoDB" id="240216at2759"/>
<sequence>MNKNPDNCTAVLQMLHGGGQELFSGNRWFDKSMQLIVSYNGVCGLCYEHSASEGIAVVQLIEHLVHYLGEKENYHLARIPSYQLDFHPIKLNWKTNSYLSETLKTAQIRFQKDIDNLELDVFDYIEYGKNDIKENKLSPDATIQLSLQLAYYRIYAKLVSTYESASIRRFKFGRVDNIRACTQEALHWVESVIANEKNGNKNIKLEKDLFILAIKRQSSILLQTILGQGIDNHLLGLECIASMLNKKIPNLFSDNSYIIANHFILSTSQVIFS</sequence>
<evidence type="ECO:0000313" key="10">
    <source>
        <dbReference type="EMBL" id="OAF64080.1"/>
    </source>
</evidence>
<dbReference type="InterPro" id="IPR023213">
    <property type="entry name" value="CAT-like_dom_sf"/>
</dbReference>
<evidence type="ECO:0000256" key="1">
    <source>
        <dbReference type="ARBA" id="ARBA00005232"/>
    </source>
</evidence>
<evidence type="ECO:0000313" key="11">
    <source>
        <dbReference type="Proteomes" id="UP000078046"/>
    </source>
</evidence>
<dbReference type="GO" id="GO:0008292">
    <property type="term" value="P:acetylcholine biosynthetic process"/>
    <property type="evidence" value="ECO:0007669"/>
    <property type="project" value="TreeGrafter"/>
</dbReference>
<evidence type="ECO:0000256" key="5">
    <source>
        <dbReference type="ARBA" id="ARBA00039091"/>
    </source>
</evidence>
<keyword evidence="2 8" id="KW-0808">Transferase</keyword>
<dbReference type="GO" id="GO:0005737">
    <property type="term" value="C:cytoplasm"/>
    <property type="evidence" value="ECO:0007669"/>
    <property type="project" value="TreeGrafter"/>
</dbReference>
<dbReference type="GO" id="GO:0043005">
    <property type="term" value="C:neuron projection"/>
    <property type="evidence" value="ECO:0007669"/>
    <property type="project" value="TreeGrafter"/>
</dbReference>
<dbReference type="InterPro" id="IPR042231">
    <property type="entry name" value="Cho/carn_acyl_trans_2"/>
</dbReference>
<dbReference type="SUPFAM" id="SSF52777">
    <property type="entry name" value="CoA-dependent acyltransferases"/>
    <property type="match status" value="2"/>
</dbReference>
<dbReference type="InterPro" id="IPR000542">
    <property type="entry name" value="Carn_acyl_trans"/>
</dbReference>
<dbReference type="Pfam" id="PF00755">
    <property type="entry name" value="Carn_acyltransf"/>
    <property type="match status" value="1"/>
</dbReference>
<evidence type="ECO:0000256" key="7">
    <source>
        <dbReference type="PIRSR" id="PIRSR600542-1"/>
    </source>
</evidence>
<keyword evidence="4 8" id="KW-0012">Acyltransferase</keyword>
<protein>
    <recommendedName>
        <fullName evidence="6">Choline O-acetyltransferase</fullName>
        <ecNumber evidence="5">2.3.1.6</ecNumber>
    </recommendedName>
</protein>
<keyword evidence="11" id="KW-1185">Reference proteome</keyword>
<reference evidence="10 11" key="1">
    <citation type="submission" date="2016-04" db="EMBL/GenBank/DDBJ databases">
        <title>The genome of Intoshia linei affirms orthonectids as highly simplified spiralians.</title>
        <authorList>
            <person name="Mikhailov K.V."/>
            <person name="Slusarev G.S."/>
            <person name="Nikitin M.A."/>
            <person name="Logacheva M.D."/>
            <person name="Penin A."/>
            <person name="Aleoshin V."/>
            <person name="Panchin Y.V."/>
        </authorList>
    </citation>
    <scope>NUCLEOTIDE SEQUENCE [LARGE SCALE GENOMIC DNA]</scope>
    <source>
        <strain evidence="10">Intl2013</strain>
        <tissue evidence="10">Whole animal</tissue>
    </source>
</reference>
<dbReference type="PROSITE" id="PS00440">
    <property type="entry name" value="ACYLTRANSF_C_2"/>
    <property type="match status" value="1"/>
</dbReference>
<proteinExistence type="inferred from homology"/>
<dbReference type="InterPro" id="IPR039551">
    <property type="entry name" value="Cho/carn_acyl_trans"/>
</dbReference>
<accession>A0A177AQJ8</accession>
<gene>
    <name evidence="10" type="ORF">A3Q56_08215</name>
</gene>
<comment type="caution">
    <text evidence="10">The sequence shown here is derived from an EMBL/GenBank/DDBJ whole genome shotgun (WGS) entry which is preliminary data.</text>
</comment>
<comment type="similarity">
    <text evidence="1 8">Belongs to the carnitine/choline acetyltransferase family.</text>
</comment>